<keyword evidence="1" id="KW-0812">Transmembrane</keyword>
<dbReference type="GeneTree" id="ENSGT01120000278159"/>
<sequence length="185" mass="20639">MPSLSPPEYRIHNLPNNITATDAYPFYIQDDSLPQDSLPPYPPPLHPALTAAYHREEANARTIRNSRNVAVSRGKAASAESYDSAVYESCQNCRRIALTTGCVSAISAFVSTLVLLFLGLIFLQQPHISSRPCLYGSFISKPINIAKYINCFFIGKISKHRHDMPTTNSERTNPCITDQIMIDQH</sequence>
<keyword evidence="1" id="KW-0472">Membrane</keyword>
<accession>A0A8K9UY67</accession>
<evidence type="ECO:0000256" key="1">
    <source>
        <dbReference type="SAM" id="Phobius"/>
    </source>
</evidence>
<name>A0A8K9UY67_ONCMY</name>
<keyword evidence="1" id="KW-1133">Transmembrane helix</keyword>
<dbReference type="Ensembl" id="ENSOMYT00000145525.1">
    <property type="protein sequence ID" value="ENSOMYP00000116392.1"/>
    <property type="gene ID" value="ENSOMYG00000066624.1"/>
</dbReference>
<keyword evidence="3" id="KW-1185">Reference proteome</keyword>
<evidence type="ECO:0000313" key="2">
    <source>
        <dbReference type="Ensembl" id="ENSOMYP00000116392.1"/>
    </source>
</evidence>
<organism evidence="2 3">
    <name type="scientific">Oncorhynchus mykiss</name>
    <name type="common">Rainbow trout</name>
    <name type="synonym">Salmo gairdneri</name>
    <dbReference type="NCBI Taxonomy" id="8022"/>
    <lineage>
        <taxon>Eukaryota</taxon>
        <taxon>Metazoa</taxon>
        <taxon>Chordata</taxon>
        <taxon>Craniata</taxon>
        <taxon>Vertebrata</taxon>
        <taxon>Euteleostomi</taxon>
        <taxon>Actinopterygii</taxon>
        <taxon>Neopterygii</taxon>
        <taxon>Teleostei</taxon>
        <taxon>Protacanthopterygii</taxon>
        <taxon>Salmoniformes</taxon>
        <taxon>Salmonidae</taxon>
        <taxon>Salmoninae</taxon>
        <taxon>Oncorhynchus</taxon>
    </lineage>
</organism>
<evidence type="ECO:0000313" key="3">
    <source>
        <dbReference type="Proteomes" id="UP000694395"/>
    </source>
</evidence>
<reference evidence="2" key="3">
    <citation type="submission" date="2025-09" db="UniProtKB">
        <authorList>
            <consortium name="Ensembl"/>
        </authorList>
    </citation>
    <scope>IDENTIFICATION</scope>
</reference>
<dbReference type="AlphaFoldDB" id="A0A8K9UY67"/>
<dbReference type="Proteomes" id="UP000694395">
    <property type="component" value="Chromosome 8"/>
</dbReference>
<protein>
    <submittedName>
        <fullName evidence="2">Uncharacterized protein</fullName>
    </submittedName>
</protein>
<reference evidence="2" key="2">
    <citation type="submission" date="2025-08" db="UniProtKB">
        <authorList>
            <consortium name="Ensembl"/>
        </authorList>
    </citation>
    <scope>IDENTIFICATION</scope>
</reference>
<reference evidence="2" key="1">
    <citation type="submission" date="2020-07" db="EMBL/GenBank/DDBJ databases">
        <title>A long reads based de novo assembly of the rainbow trout Arlee double haploid line genome.</title>
        <authorList>
            <person name="Gao G."/>
            <person name="Palti Y."/>
        </authorList>
    </citation>
    <scope>NUCLEOTIDE SEQUENCE [LARGE SCALE GENOMIC DNA]</scope>
</reference>
<feature type="transmembrane region" description="Helical" evidence="1">
    <location>
        <begin position="96"/>
        <end position="123"/>
    </location>
</feature>
<proteinExistence type="predicted"/>